<comment type="caution">
    <text evidence="6">The sequence shown here is derived from an EMBL/GenBank/DDBJ whole genome shotgun (WGS) entry which is preliminary data.</text>
</comment>
<dbReference type="EMBL" id="QQAY01000008">
    <property type="protein sequence ID" value="RDI41395.1"/>
    <property type="molecule type" value="Genomic_DNA"/>
</dbReference>
<dbReference type="SUPFAM" id="SSF46689">
    <property type="entry name" value="Homeodomain-like"/>
    <property type="match status" value="1"/>
</dbReference>
<keyword evidence="7" id="KW-1185">Reference proteome</keyword>
<dbReference type="PROSITE" id="PS51464">
    <property type="entry name" value="SIS"/>
    <property type="match status" value="1"/>
</dbReference>
<dbReference type="InterPro" id="IPR001347">
    <property type="entry name" value="SIS_dom"/>
</dbReference>
<accession>A0A370GC52</accession>
<evidence type="ECO:0000256" key="1">
    <source>
        <dbReference type="ARBA" id="ARBA00023015"/>
    </source>
</evidence>
<proteinExistence type="predicted"/>
<dbReference type="InterPro" id="IPR000281">
    <property type="entry name" value="HTH_RpiR"/>
</dbReference>
<keyword evidence="1" id="KW-0805">Transcription regulation</keyword>
<dbReference type="InterPro" id="IPR036388">
    <property type="entry name" value="WH-like_DNA-bd_sf"/>
</dbReference>
<dbReference type="GO" id="GO:1901135">
    <property type="term" value="P:carbohydrate derivative metabolic process"/>
    <property type="evidence" value="ECO:0007669"/>
    <property type="project" value="InterPro"/>
</dbReference>
<organism evidence="6 7">
    <name type="scientific">Falsibacillus pallidus</name>
    <dbReference type="NCBI Taxonomy" id="493781"/>
    <lineage>
        <taxon>Bacteria</taxon>
        <taxon>Bacillati</taxon>
        <taxon>Bacillota</taxon>
        <taxon>Bacilli</taxon>
        <taxon>Bacillales</taxon>
        <taxon>Bacillaceae</taxon>
        <taxon>Falsibacillus</taxon>
    </lineage>
</organism>
<dbReference type="InterPro" id="IPR046348">
    <property type="entry name" value="SIS_dom_sf"/>
</dbReference>
<protein>
    <submittedName>
        <fullName evidence="6">RpiR family transcriptional regulator</fullName>
    </submittedName>
</protein>
<dbReference type="Proteomes" id="UP000255326">
    <property type="component" value="Unassembled WGS sequence"/>
</dbReference>
<dbReference type="InterPro" id="IPR047640">
    <property type="entry name" value="RpiR-like"/>
</dbReference>
<evidence type="ECO:0000313" key="6">
    <source>
        <dbReference type="EMBL" id="RDI41395.1"/>
    </source>
</evidence>
<dbReference type="OrthoDB" id="370421at2"/>
<dbReference type="PANTHER" id="PTHR30514:SF1">
    <property type="entry name" value="HTH-TYPE TRANSCRIPTIONAL REGULATOR HEXR-RELATED"/>
    <property type="match status" value="1"/>
</dbReference>
<dbReference type="PANTHER" id="PTHR30514">
    <property type="entry name" value="GLUCOKINASE"/>
    <property type="match status" value="1"/>
</dbReference>
<name>A0A370GC52_9BACI</name>
<evidence type="ECO:0000259" key="4">
    <source>
        <dbReference type="PROSITE" id="PS51071"/>
    </source>
</evidence>
<evidence type="ECO:0000256" key="3">
    <source>
        <dbReference type="ARBA" id="ARBA00023163"/>
    </source>
</evidence>
<feature type="domain" description="SIS" evidence="5">
    <location>
        <begin position="127"/>
        <end position="267"/>
    </location>
</feature>
<dbReference type="SUPFAM" id="SSF53697">
    <property type="entry name" value="SIS domain"/>
    <property type="match status" value="1"/>
</dbReference>
<dbReference type="Gene3D" id="3.40.50.10490">
    <property type="entry name" value="Glucose-6-phosphate isomerase like protein, domain 1"/>
    <property type="match status" value="1"/>
</dbReference>
<dbReference type="CDD" id="cd05013">
    <property type="entry name" value="SIS_RpiR"/>
    <property type="match status" value="1"/>
</dbReference>
<keyword evidence="2" id="KW-0238">DNA-binding</keyword>
<dbReference type="PROSITE" id="PS51071">
    <property type="entry name" value="HTH_RPIR"/>
    <property type="match status" value="1"/>
</dbReference>
<reference evidence="6 7" key="1">
    <citation type="submission" date="2018-07" db="EMBL/GenBank/DDBJ databases">
        <title>Genomic Encyclopedia of Type Strains, Phase IV (KMG-IV): sequencing the most valuable type-strain genomes for metagenomic binning, comparative biology and taxonomic classification.</title>
        <authorList>
            <person name="Goeker M."/>
        </authorList>
    </citation>
    <scope>NUCLEOTIDE SEQUENCE [LARGE SCALE GENOMIC DNA]</scope>
    <source>
        <strain evidence="6 7">DSM 25281</strain>
    </source>
</reference>
<dbReference type="Gene3D" id="1.10.10.10">
    <property type="entry name" value="Winged helix-like DNA-binding domain superfamily/Winged helix DNA-binding domain"/>
    <property type="match status" value="1"/>
</dbReference>
<evidence type="ECO:0000313" key="7">
    <source>
        <dbReference type="Proteomes" id="UP000255326"/>
    </source>
</evidence>
<dbReference type="InterPro" id="IPR035472">
    <property type="entry name" value="RpiR-like_SIS"/>
</dbReference>
<dbReference type="AlphaFoldDB" id="A0A370GC52"/>
<keyword evidence="3" id="KW-0804">Transcription</keyword>
<feature type="domain" description="HTH rpiR-type" evidence="4">
    <location>
        <begin position="4"/>
        <end position="80"/>
    </location>
</feature>
<dbReference type="InterPro" id="IPR009057">
    <property type="entry name" value="Homeodomain-like_sf"/>
</dbReference>
<dbReference type="GO" id="GO:0003700">
    <property type="term" value="F:DNA-binding transcription factor activity"/>
    <property type="evidence" value="ECO:0007669"/>
    <property type="project" value="InterPro"/>
</dbReference>
<dbReference type="GO" id="GO:0097367">
    <property type="term" value="F:carbohydrate derivative binding"/>
    <property type="evidence" value="ECO:0007669"/>
    <property type="project" value="InterPro"/>
</dbReference>
<dbReference type="GO" id="GO:0003677">
    <property type="term" value="F:DNA binding"/>
    <property type="evidence" value="ECO:0007669"/>
    <property type="project" value="UniProtKB-KW"/>
</dbReference>
<dbReference type="Pfam" id="PF01418">
    <property type="entry name" value="HTH_6"/>
    <property type="match status" value="1"/>
</dbReference>
<evidence type="ECO:0000256" key="2">
    <source>
        <dbReference type="ARBA" id="ARBA00023125"/>
    </source>
</evidence>
<dbReference type="Pfam" id="PF01380">
    <property type="entry name" value="SIS"/>
    <property type="match status" value="1"/>
</dbReference>
<gene>
    <name evidence="6" type="ORF">DFR59_10845</name>
</gene>
<sequence length="286" mass="32133">MERFYMLNLIENQMNNYSPAEQTVAYYVLEHPEDVLSMTTKQLAAECQSSEATIIRFCKRIGINSFKGLKIELAKEISLEGNQDEMNASPLQFEDDLETVISKVTTKTIQALNNTKSLVSVEQLDRAVKAMHEGERIYVYGAGGSSLVANDLTQKLLRIDFPAFQSNDIHVQMMMAANMTERDILFVVSTSGKTREILQLLSTAKEKGATTILLTQYGKSPARRMSDVVLTISDEEHNIRIGTMTARIAQLAVIDVLFIALCTKRGSKVYKKIIDTHQAVQRMQKQ</sequence>
<evidence type="ECO:0000259" key="5">
    <source>
        <dbReference type="PROSITE" id="PS51464"/>
    </source>
</evidence>